<feature type="domain" description="VWFA" evidence="4">
    <location>
        <begin position="220"/>
        <end position="405"/>
    </location>
</feature>
<reference evidence="6" key="1">
    <citation type="submission" date="2017-02" db="UniProtKB">
        <authorList>
            <consortium name="WormBaseParasite"/>
        </authorList>
    </citation>
    <scope>IDENTIFICATION</scope>
</reference>
<dbReference type="PROSITE" id="PS50234">
    <property type="entry name" value="VWFA"/>
    <property type="match status" value="3"/>
</dbReference>
<dbReference type="SUPFAM" id="SSF57196">
    <property type="entry name" value="EGF/Laminin"/>
    <property type="match status" value="1"/>
</dbReference>
<dbReference type="AlphaFoldDB" id="A0A0N5AHL2"/>
<dbReference type="SUPFAM" id="SSF53300">
    <property type="entry name" value="vWA-like"/>
    <property type="match status" value="3"/>
</dbReference>
<evidence type="ECO:0000313" key="5">
    <source>
        <dbReference type="Proteomes" id="UP000046393"/>
    </source>
</evidence>
<keyword evidence="3" id="KW-1015">Disulfide bond</keyword>
<dbReference type="Proteomes" id="UP000046393">
    <property type="component" value="Unplaced"/>
</dbReference>
<dbReference type="InterPro" id="IPR036116">
    <property type="entry name" value="FN3_sf"/>
</dbReference>
<dbReference type="InterPro" id="IPR001881">
    <property type="entry name" value="EGF-like_Ca-bd_dom"/>
</dbReference>
<dbReference type="PANTHER" id="PTHR24020">
    <property type="entry name" value="COLLAGEN ALPHA"/>
    <property type="match status" value="1"/>
</dbReference>
<dbReference type="SUPFAM" id="SSF49265">
    <property type="entry name" value="Fibronectin type III"/>
    <property type="match status" value="1"/>
</dbReference>
<dbReference type="SMART" id="SM00327">
    <property type="entry name" value="VWA"/>
    <property type="match status" value="3"/>
</dbReference>
<feature type="domain" description="VWFA" evidence="4">
    <location>
        <begin position="470"/>
        <end position="666"/>
    </location>
</feature>
<protein>
    <submittedName>
        <fullName evidence="6">VWFA domain-containing protein</fullName>
    </submittedName>
</protein>
<dbReference type="PANTHER" id="PTHR24020:SF84">
    <property type="entry name" value="VWFA DOMAIN-CONTAINING PROTEIN"/>
    <property type="match status" value="1"/>
</dbReference>
<evidence type="ECO:0000256" key="3">
    <source>
        <dbReference type="ARBA" id="ARBA00023157"/>
    </source>
</evidence>
<dbReference type="Gene3D" id="2.10.25.10">
    <property type="entry name" value="Laminin"/>
    <property type="match status" value="1"/>
</dbReference>
<dbReference type="GO" id="GO:0005509">
    <property type="term" value="F:calcium ion binding"/>
    <property type="evidence" value="ECO:0007669"/>
    <property type="project" value="InterPro"/>
</dbReference>
<keyword evidence="2" id="KW-0272">Extracellular matrix</keyword>
<feature type="domain" description="VWFA" evidence="4">
    <location>
        <begin position="22"/>
        <end position="133"/>
    </location>
</feature>
<sequence length="982" mass="109097">MFSGQTKTPLGLKSCKINSSLDLLLLIDGSSNIKIIDYRIMKEFIQQFLQTHFVLQKSRVRVGIIKYGKNVEVSVTLGDYDNQDELLRRLGETKRIRGQPLLGAALEEAYNEFLVSSVPEQPKAVVIFSNGQSRQVGKGSTSTEDLEIVGKNHADHVVVLPYWSGIDPEIITSITDKFCQVIKNTFGEDYERIYLPRKTTLPRDRTTPLRLCGRIDYKLDIVFVIESSDNITDVEYLKVKDAVNELIDRDMDLAPDLVQVGFIEYSSETYVPVALGYYDDKEQLMKNIDSRKRMGGVPVLIRGLEAANEQLRAHGRENVSKAVVLITKGNNRGNAASAIYKLRQKYDADLFFVAFDATDVGLASLRRLLYGNNDDSTNGEDESQLHHVISFKSAQTLLDEGVDRIAAILCGSMSTTASEPFTEQPPTHKTTKREASSFAPTEIGAASISPIFIGAETTSSLCGDDLQKYLFTIVIDTTANAPAKDFEKVLFYIAKFMETRFASKELLNDYLQLRLVTVNNNGVRVFADVDVPEVIKKITDLKQDSKNTSNKPPQLKAAIERAIEQGNSMEEQTALINYKESSSEIAEVKLRKFILLVSTNGLTSDNPLSAVETARNQDFKLITVLIEPKVTPLISRISGDDEKLLIRSEDWSVSGNIFDTWLAHIICKQYSQDESSISTLSTVPVRELLSEFEPTNMKVLPLSPSAVSVTWTCCTNVKTAYVIMVTSNLSLPRSEWQKIHATCRDSFGKRLDGLNVGEKYTICVTTNTTAYDNDAAFDQQKNCESVVLTKDTKLPPNYEPFDGQTTKCQCLCKDKGEAVVRPSCSDSIDPYRPVATLPPASSNECPCQIPSHSGRCPVGYYLDGSSCYDIDECQQQNGGCSHGCVNTPGGFYCACPFSMLRDPMNPKRCVEAAKAFDGIAVLLAQYLHANQRGATDIPVIESQDQNGHIRYKATINSADDKVISFEWSTIPSAVRRALKWLF</sequence>
<name>A0A0N5AHL2_9BILA</name>
<evidence type="ECO:0000256" key="2">
    <source>
        <dbReference type="ARBA" id="ARBA00022530"/>
    </source>
</evidence>
<dbReference type="InterPro" id="IPR003961">
    <property type="entry name" value="FN3_dom"/>
</dbReference>
<keyword evidence="5" id="KW-1185">Reference proteome</keyword>
<dbReference type="PRINTS" id="PR00453">
    <property type="entry name" value="VWFADOMAIN"/>
</dbReference>
<dbReference type="CDD" id="cd00054">
    <property type="entry name" value="EGF_CA"/>
    <property type="match status" value="1"/>
</dbReference>
<comment type="subcellular location">
    <subcellularLocation>
        <location evidence="1">Secreted</location>
        <location evidence="1">Extracellular space</location>
        <location evidence="1">Extracellular matrix</location>
    </subcellularLocation>
</comment>
<accession>A0A0N5AHL2</accession>
<dbReference type="Pfam" id="PF00092">
    <property type="entry name" value="VWA"/>
    <property type="match status" value="3"/>
</dbReference>
<dbReference type="CDD" id="cd01450">
    <property type="entry name" value="vWFA_subfamily_ECM"/>
    <property type="match status" value="1"/>
</dbReference>
<dbReference type="STRING" id="451379.A0A0N5AHL2"/>
<dbReference type="InterPro" id="IPR050525">
    <property type="entry name" value="ECM_Assembly_Org"/>
</dbReference>
<organism evidence="5 6">
    <name type="scientific">Syphacia muris</name>
    <dbReference type="NCBI Taxonomy" id="451379"/>
    <lineage>
        <taxon>Eukaryota</taxon>
        <taxon>Metazoa</taxon>
        <taxon>Ecdysozoa</taxon>
        <taxon>Nematoda</taxon>
        <taxon>Chromadorea</taxon>
        <taxon>Rhabditida</taxon>
        <taxon>Spirurina</taxon>
        <taxon>Oxyuridomorpha</taxon>
        <taxon>Oxyuroidea</taxon>
        <taxon>Oxyuridae</taxon>
        <taxon>Syphacia</taxon>
    </lineage>
</organism>
<evidence type="ECO:0000313" key="6">
    <source>
        <dbReference type="WBParaSite" id="SMUV_0000386801-mRNA-1"/>
    </source>
</evidence>
<dbReference type="CDD" id="cd00063">
    <property type="entry name" value="FN3"/>
    <property type="match status" value="1"/>
</dbReference>
<keyword evidence="2" id="KW-0964">Secreted</keyword>
<evidence type="ECO:0000256" key="1">
    <source>
        <dbReference type="ARBA" id="ARBA00004498"/>
    </source>
</evidence>
<evidence type="ECO:0000259" key="4">
    <source>
        <dbReference type="PROSITE" id="PS50234"/>
    </source>
</evidence>
<dbReference type="InterPro" id="IPR036465">
    <property type="entry name" value="vWFA_dom_sf"/>
</dbReference>
<dbReference type="PROSITE" id="PS01187">
    <property type="entry name" value="EGF_CA"/>
    <property type="match status" value="1"/>
</dbReference>
<dbReference type="SMART" id="SM00179">
    <property type="entry name" value="EGF_CA"/>
    <property type="match status" value="1"/>
</dbReference>
<dbReference type="Gene3D" id="3.40.50.410">
    <property type="entry name" value="von Willebrand factor, type A domain"/>
    <property type="match status" value="3"/>
</dbReference>
<dbReference type="InterPro" id="IPR018097">
    <property type="entry name" value="EGF_Ca-bd_CS"/>
</dbReference>
<proteinExistence type="predicted"/>
<dbReference type="WBParaSite" id="SMUV_0000386801-mRNA-1">
    <property type="protein sequence ID" value="SMUV_0000386801-mRNA-1"/>
    <property type="gene ID" value="SMUV_0000386801"/>
</dbReference>
<dbReference type="InterPro" id="IPR002035">
    <property type="entry name" value="VWF_A"/>
</dbReference>